<dbReference type="PROSITE" id="PS50862">
    <property type="entry name" value="AA_TRNA_LIGASE_II"/>
    <property type="match status" value="1"/>
</dbReference>
<dbReference type="FunFam" id="3.30.930.10:FF:000238">
    <property type="entry name" value="Lysine--tRNA ligase"/>
    <property type="match status" value="1"/>
</dbReference>
<evidence type="ECO:0000256" key="7">
    <source>
        <dbReference type="ARBA" id="ARBA00022840"/>
    </source>
</evidence>
<evidence type="ECO:0000259" key="12">
    <source>
        <dbReference type="PROSITE" id="PS50862"/>
    </source>
</evidence>
<dbReference type="InterPro" id="IPR002313">
    <property type="entry name" value="Lys-tRNA-ligase_II"/>
</dbReference>
<evidence type="ECO:0000256" key="9">
    <source>
        <dbReference type="ARBA" id="ARBA00023146"/>
    </source>
</evidence>
<comment type="subcellular location">
    <subcellularLocation>
        <location evidence="1">Cytoplasm</location>
    </subcellularLocation>
</comment>
<dbReference type="InterPro" id="IPR045864">
    <property type="entry name" value="aa-tRNA-synth_II/BPL/LPL"/>
</dbReference>
<gene>
    <name evidence="13" type="ORF">Klosneuvirus_2_53</name>
</gene>
<dbReference type="InterPro" id="IPR006195">
    <property type="entry name" value="aa-tRNA-synth_II"/>
</dbReference>
<dbReference type="InterPro" id="IPR034762">
    <property type="entry name" value="Lys-tRNA-ligase_II_bac/euk"/>
</dbReference>
<accession>A0A1V0SIS0</accession>
<dbReference type="InterPro" id="IPR004364">
    <property type="entry name" value="Aa-tRNA-synt_II"/>
</dbReference>
<dbReference type="InterPro" id="IPR044136">
    <property type="entry name" value="Lys-tRNA-ligase_II_N"/>
</dbReference>
<dbReference type="GO" id="GO:0000049">
    <property type="term" value="F:tRNA binding"/>
    <property type="evidence" value="ECO:0007669"/>
    <property type="project" value="TreeGrafter"/>
</dbReference>
<dbReference type="NCBIfam" id="TIGR00499">
    <property type="entry name" value="lysS_bact"/>
    <property type="match status" value="1"/>
</dbReference>
<sequence length="511" mass="59277">MAHAMAQATAQEIASESEELIYEKNRLEEFSKLTNFNPYPYDFQTTISFENYIKKYNHIENGSRHRDLVECVAGRVLDKRNNGKKLFFYSVTTNGFNLQYLTDINEYNDKEKFAEINKLIHRGDIVGVRGFVGKSIRGELSIYPLELVLLTPCYKYIPKQYFGLVDPDTRIKKRYLDMIVNPDVVNTFKTRTKIIKSIREYLDNKDFLEVETPIISLKCGGAVAKPFVTYHNDLKKDMYMRIAPELYLKQLVVGGLERVYEIGKQFRNENIDQTHQASFDSLEFYMAYADYNVMIQMCEEMLSSIVKKINGDYHLTYHVNDIDHIIDFSPPFRKIDIMTELTEQTGIVFPTDLTTDEARQFLDDLCHKNNIECGNPRTTCRLLDKLIGHYIEPQCSNPTFLMNHPLIMSPLAKVHRSNPQLSERFELFVAKMELANSYTELNDHIRQEKNFMIQQKDKGNGDEEIPLPDEDFIDALKYGLPPCGGFGLGIERFVMLLTNHSSIRDVIPFPM</sequence>
<dbReference type="EC" id="6.1.1.6" evidence="3"/>
<keyword evidence="7" id="KW-0067">ATP-binding</keyword>
<dbReference type="SUPFAM" id="SSF50249">
    <property type="entry name" value="Nucleic acid-binding proteins"/>
    <property type="match status" value="1"/>
</dbReference>
<dbReference type="InterPro" id="IPR004365">
    <property type="entry name" value="NA-bd_OB_tRNA"/>
</dbReference>
<comment type="similarity">
    <text evidence="2">Belongs to the class-II aminoacyl-tRNA synthetase family.</text>
</comment>
<evidence type="ECO:0000256" key="2">
    <source>
        <dbReference type="ARBA" id="ARBA00008226"/>
    </source>
</evidence>
<keyword evidence="9 13" id="KW-0030">Aminoacyl-tRNA synthetase</keyword>
<name>A0A1V0SIS0_9VIRU</name>
<evidence type="ECO:0000256" key="8">
    <source>
        <dbReference type="ARBA" id="ARBA00022917"/>
    </source>
</evidence>
<dbReference type="PANTHER" id="PTHR42918:SF9">
    <property type="entry name" value="LYSINE--TRNA LIGASE"/>
    <property type="match status" value="1"/>
</dbReference>
<dbReference type="InterPro" id="IPR018149">
    <property type="entry name" value="Lys-tRNA-synth_II_C"/>
</dbReference>
<dbReference type="PANTHER" id="PTHR42918">
    <property type="entry name" value="LYSYL-TRNA SYNTHETASE"/>
    <property type="match status" value="1"/>
</dbReference>
<keyword evidence="5" id="KW-0436">Ligase</keyword>
<evidence type="ECO:0000256" key="10">
    <source>
        <dbReference type="ARBA" id="ARBA00030563"/>
    </source>
</evidence>
<feature type="domain" description="Aminoacyl-transfer RNA synthetases class-II family profile" evidence="12">
    <location>
        <begin position="188"/>
        <end position="508"/>
    </location>
</feature>
<dbReference type="CDD" id="cd04322">
    <property type="entry name" value="LysRS_N"/>
    <property type="match status" value="1"/>
</dbReference>
<evidence type="ECO:0000256" key="1">
    <source>
        <dbReference type="ARBA" id="ARBA00004496"/>
    </source>
</evidence>
<reference evidence="13" key="1">
    <citation type="journal article" date="2017" name="Science">
        <title>Giant viruses with an expanded complement of translation system components.</title>
        <authorList>
            <person name="Schulz F."/>
            <person name="Yutin N."/>
            <person name="Ivanova N.N."/>
            <person name="Ortega D.R."/>
            <person name="Lee T.K."/>
            <person name="Vierheilig J."/>
            <person name="Daims H."/>
            <person name="Horn M."/>
            <person name="Wagner M."/>
            <person name="Jensen G.J."/>
            <person name="Kyrpides N.C."/>
            <person name="Koonin E.V."/>
            <person name="Woyke T."/>
        </authorList>
    </citation>
    <scope>NUCLEOTIDE SEQUENCE</scope>
    <source>
        <strain evidence="13">KNV1</strain>
    </source>
</reference>
<dbReference type="GO" id="GO:0005524">
    <property type="term" value="F:ATP binding"/>
    <property type="evidence" value="ECO:0007669"/>
    <property type="project" value="UniProtKB-KW"/>
</dbReference>
<dbReference type="HAMAP" id="MF_00252">
    <property type="entry name" value="Lys_tRNA_synth_class2"/>
    <property type="match status" value="1"/>
</dbReference>
<proteinExistence type="inferred from homology"/>
<dbReference type="Gene3D" id="2.40.50.140">
    <property type="entry name" value="Nucleic acid-binding proteins"/>
    <property type="match status" value="1"/>
</dbReference>
<dbReference type="Pfam" id="PF00152">
    <property type="entry name" value="tRNA-synt_2"/>
    <property type="match status" value="1"/>
</dbReference>
<dbReference type="PRINTS" id="PR00982">
    <property type="entry name" value="TRNASYNTHLYS"/>
</dbReference>
<dbReference type="Pfam" id="PF01336">
    <property type="entry name" value="tRNA_anti-codon"/>
    <property type="match status" value="1"/>
</dbReference>
<evidence type="ECO:0000256" key="3">
    <source>
        <dbReference type="ARBA" id="ARBA00013166"/>
    </source>
</evidence>
<keyword evidence="4" id="KW-0963">Cytoplasm</keyword>
<protein>
    <recommendedName>
        <fullName evidence="3">lysine--tRNA ligase</fullName>
        <ecNumber evidence="3">6.1.1.6</ecNumber>
    </recommendedName>
    <alternativeName>
        <fullName evidence="10">Lysyl-tRNA synthetase</fullName>
    </alternativeName>
</protein>
<evidence type="ECO:0000256" key="5">
    <source>
        <dbReference type="ARBA" id="ARBA00022598"/>
    </source>
</evidence>
<evidence type="ECO:0000313" key="13">
    <source>
        <dbReference type="EMBL" id="ARF11617.1"/>
    </source>
</evidence>
<keyword evidence="6" id="KW-0547">Nucleotide-binding</keyword>
<evidence type="ECO:0000256" key="6">
    <source>
        <dbReference type="ARBA" id="ARBA00022741"/>
    </source>
</evidence>
<dbReference type="GO" id="GO:0004824">
    <property type="term" value="F:lysine-tRNA ligase activity"/>
    <property type="evidence" value="ECO:0007669"/>
    <property type="project" value="UniProtKB-EC"/>
</dbReference>
<dbReference type="SUPFAM" id="SSF55681">
    <property type="entry name" value="Class II aaRS and biotin synthetases"/>
    <property type="match status" value="1"/>
</dbReference>
<dbReference type="FunFam" id="2.40.50.140:FF:000050">
    <property type="entry name" value="Lysine--tRNA ligase"/>
    <property type="match status" value="1"/>
</dbReference>
<dbReference type="Gene3D" id="3.30.930.10">
    <property type="entry name" value="Bira Bifunctional Protein, Domain 2"/>
    <property type="match status" value="1"/>
</dbReference>
<dbReference type="NCBIfam" id="NF001756">
    <property type="entry name" value="PRK00484.1"/>
    <property type="match status" value="1"/>
</dbReference>
<organism evidence="13">
    <name type="scientific">Klosneuvirus KNV1</name>
    <dbReference type="NCBI Taxonomy" id="1977640"/>
    <lineage>
        <taxon>Viruses</taxon>
        <taxon>Varidnaviria</taxon>
        <taxon>Bamfordvirae</taxon>
        <taxon>Nucleocytoviricota</taxon>
        <taxon>Megaviricetes</taxon>
        <taxon>Imitervirales</taxon>
        <taxon>Mimiviridae</taxon>
        <taxon>Klosneuvirinae</taxon>
        <taxon>Klosneuvirus</taxon>
    </lineage>
</organism>
<dbReference type="CDD" id="cd00775">
    <property type="entry name" value="LysRS_core"/>
    <property type="match status" value="1"/>
</dbReference>
<keyword evidence="8" id="KW-0648">Protein biosynthesis</keyword>
<dbReference type="InterPro" id="IPR012340">
    <property type="entry name" value="NA-bd_OB-fold"/>
</dbReference>
<evidence type="ECO:0000256" key="11">
    <source>
        <dbReference type="ARBA" id="ARBA00048573"/>
    </source>
</evidence>
<dbReference type="PIRSF" id="PIRSF039101">
    <property type="entry name" value="LysRS2"/>
    <property type="match status" value="1"/>
</dbReference>
<comment type="catalytic activity">
    <reaction evidence="11">
        <text>tRNA(Lys) + L-lysine + ATP = L-lysyl-tRNA(Lys) + AMP + diphosphate</text>
        <dbReference type="Rhea" id="RHEA:20792"/>
        <dbReference type="Rhea" id="RHEA-COMP:9696"/>
        <dbReference type="Rhea" id="RHEA-COMP:9697"/>
        <dbReference type="ChEBI" id="CHEBI:30616"/>
        <dbReference type="ChEBI" id="CHEBI:32551"/>
        <dbReference type="ChEBI" id="CHEBI:33019"/>
        <dbReference type="ChEBI" id="CHEBI:78442"/>
        <dbReference type="ChEBI" id="CHEBI:78529"/>
        <dbReference type="ChEBI" id="CHEBI:456215"/>
        <dbReference type="EC" id="6.1.1.6"/>
    </reaction>
</comment>
<evidence type="ECO:0000256" key="4">
    <source>
        <dbReference type="ARBA" id="ARBA00022490"/>
    </source>
</evidence>
<dbReference type="EMBL" id="KY684109">
    <property type="protein sequence ID" value="ARF11617.1"/>
    <property type="molecule type" value="Genomic_DNA"/>
</dbReference>